<evidence type="ECO:0000313" key="12">
    <source>
        <dbReference type="Proteomes" id="UP001335737"/>
    </source>
</evidence>
<dbReference type="SUPFAM" id="SSF56112">
    <property type="entry name" value="Protein kinase-like (PK-like)"/>
    <property type="match status" value="1"/>
</dbReference>
<keyword evidence="7" id="KW-0067">ATP-binding</keyword>
<comment type="catalytic activity">
    <reaction evidence="1">
        <text>ATP + protein L-histidine = ADP + protein N-phospho-L-histidine.</text>
        <dbReference type="EC" id="2.7.13.3"/>
    </reaction>
</comment>
<evidence type="ECO:0000313" key="11">
    <source>
        <dbReference type="EMBL" id="MEC5423105.1"/>
    </source>
</evidence>
<dbReference type="InterPro" id="IPR029016">
    <property type="entry name" value="GAF-like_dom_sf"/>
</dbReference>
<dbReference type="InterPro" id="IPR005467">
    <property type="entry name" value="His_kinase_dom"/>
</dbReference>
<dbReference type="InterPro" id="IPR004358">
    <property type="entry name" value="Sig_transdc_His_kin-like_C"/>
</dbReference>
<dbReference type="Gene3D" id="1.10.287.130">
    <property type="match status" value="1"/>
</dbReference>
<keyword evidence="5" id="KW-0547">Nucleotide-binding</keyword>
<feature type="domain" description="Histidine kinase" evidence="10">
    <location>
        <begin position="1507"/>
        <end position="1726"/>
    </location>
</feature>
<dbReference type="InterPro" id="IPR041664">
    <property type="entry name" value="AAA_16"/>
</dbReference>
<accession>A0ABU6KDZ9</accession>
<dbReference type="SMART" id="SM00382">
    <property type="entry name" value="AAA"/>
    <property type="match status" value="1"/>
</dbReference>
<dbReference type="SUPFAM" id="SSF52540">
    <property type="entry name" value="P-loop containing nucleoside triphosphate hydrolases"/>
    <property type="match status" value="1"/>
</dbReference>
<evidence type="ECO:0000256" key="4">
    <source>
        <dbReference type="ARBA" id="ARBA00022679"/>
    </source>
</evidence>
<dbReference type="InterPro" id="IPR003661">
    <property type="entry name" value="HisK_dim/P_dom"/>
</dbReference>
<keyword evidence="6 11" id="KW-0418">Kinase</keyword>
<reference evidence="11 12" key="1">
    <citation type="journal article" date="2024" name="Int. J. Syst. Evol. Microbiol.">
        <title>Virgibacillus tibetensis sp. nov., isolated from salt lake on the Tibetan Plateau of China.</title>
        <authorList>
            <person name="Phurbu D."/>
            <person name="Liu Z.-X."/>
            <person name="Wang R."/>
            <person name="Zheng Y.-Y."/>
            <person name="Liu H.-C."/>
            <person name="Zhou Y.-G."/>
            <person name="Yu Y.-J."/>
            <person name="Li A.-H."/>
        </authorList>
    </citation>
    <scope>NUCLEOTIDE SEQUENCE [LARGE SCALE GENOMIC DNA]</scope>
    <source>
        <strain evidence="11 12">C22-A2</strain>
    </source>
</reference>
<evidence type="ECO:0000259" key="10">
    <source>
        <dbReference type="PROSITE" id="PS50109"/>
    </source>
</evidence>
<dbReference type="Proteomes" id="UP001335737">
    <property type="component" value="Unassembled WGS sequence"/>
</dbReference>
<dbReference type="InterPro" id="IPR003593">
    <property type="entry name" value="AAA+_ATPase"/>
</dbReference>
<gene>
    <name evidence="11" type="ORF">QGM71_06275</name>
</gene>
<dbReference type="PRINTS" id="PR00344">
    <property type="entry name" value="BCTRLSENSOR"/>
</dbReference>
<keyword evidence="8" id="KW-0902">Two-component regulatory system</keyword>
<dbReference type="InterPro" id="IPR027417">
    <property type="entry name" value="P-loop_NTPase"/>
</dbReference>
<keyword evidence="4" id="KW-0808">Transferase</keyword>
<dbReference type="PROSITE" id="PS50109">
    <property type="entry name" value="HIS_KIN"/>
    <property type="match status" value="1"/>
</dbReference>
<dbReference type="Pfam" id="PF00512">
    <property type="entry name" value="HisKA"/>
    <property type="match status" value="1"/>
</dbReference>
<dbReference type="SMART" id="SM00028">
    <property type="entry name" value="TPR"/>
    <property type="match status" value="2"/>
</dbReference>
<dbReference type="InterPro" id="IPR036890">
    <property type="entry name" value="HATPase_C_sf"/>
</dbReference>
<name>A0ABU6KDZ9_9BACI</name>
<dbReference type="Gene3D" id="3.30.565.10">
    <property type="entry name" value="Histidine kinase-like ATPase, C-terminal domain"/>
    <property type="match status" value="1"/>
</dbReference>
<dbReference type="SUPFAM" id="SSF47384">
    <property type="entry name" value="Homodimeric domain of signal transducing histidine kinase"/>
    <property type="match status" value="1"/>
</dbReference>
<dbReference type="RefSeq" id="WP_327606670.1">
    <property type="nucleotide sequence ID" value="NZ_JARZFX010000002.1"/>
</dbReference>
<dbReference type="InterPro" id="IPR011009">
    <property type="entry name" value="Kinase-like_dom_sf"/>
</dbReference>
<dbReference type="InterPro" id="IPR019734">
    <property type="entry name" value="TPR_rpt"/>
</dbReference>
<dbReference type="Gene3D" id="3.30.450.40">
    <property type="match status" value="1"/>
</dbReference>
<dbReference type="Pfam" id="PF13191">
    <property type="entry name" value="AAA_16"/>
    <property type="match status" value="1"/>
</dbReference>
<keyword evidence="12" id="KW-1185">Reference proteome</keyword>
<dbReference type="EC" id="2.7.13.3" evidence="2"/>
<dbReference type="SUPFAM" id="SSF55874">
    <property type="entry name" value="ATPase domain of HSP90 chaperone/DNA topoisomerase II/histidine kinase"/>
    <property type="match status" value="1"/>
</dbReference>
<dbReference type="CDD" id="cd00082">
    <property type="entry name" value="HisKA"/>
    <property type="match status" value="1"/>
</dbReference>
<dbReference type="PANTHER" id="PTHR43642">
    <property type="entry name" value="HYBRID SIGNAL TRANSDUCTION HISTIDINE KINASE G"/>
    <property type="match status" value="1"/>
</dbReference>
<evidence type="ECO:0000256" key="3">
    <source>
        <dbReference type="ARBA" id="ARBA00022553"/>
    </source>
</evidence>
<dbReference type="CDD" id="cd00075">
    <property type="entry name" value="HATPase"/>
    <property type="match status" value="1"/>
</dbReference>
<dbReference type="InterPro" id="IPR003018">
    <property type="entry name" value="GAF"/>
</dbReference>
<evidence type="ECO:0000256" key="1">
    <source>
        <dbReference type="ARBA" id="ARBA00000085"/>
    </source>
</evidence>
<evidence type="ECO:0000256" key="7">
    <source>
        <dbReference type="ARBA" id="ARBA00022840"/>
    </source>
</evidence>
<evidence type="ECO:0000259" key="9">
    <source>
        <dbReference type="PROSITE" id="PS50011"/>
    </source>
</evidence>
<dbReference type="Pfam" id="PF02518">
    <property type="entry name" value="HATPase_c"/>
    <property type="match status" value="1"/>
</dbReference>
<dbReference type="InterPro" id="IPR036097">
    <property type="entry name" value="HisK_dim/P_sf"/>
</dbReference>
<dbReference type="CDD" id="cd14014">
    <property type="entry name" value="STKc_PknB_like"/>
    <property type="match status" value="1"/>
</dbReference>
<dbReference type="Gene3D" id="1.10.510.10">
    <property type="entry name" value="Transferase(Phosphotransferase) domain 1"/>
    <property type="match status" value="1"/>
</dbReference>
<dbReference type="SMART" id="SM00065">
    <property type="entry name" value="GAF"/>
    <property type="match status" value="1"/>
</dbReference>
<dbReference type="SMART" id="SM00388">
    <property type="entry name" value="HisKA"/>
    <property type="match status" value="1"/>
</dbReference>
<keyword evidence="3" id="KW-0597">Phosphoprotein</keyword>
<organism evidence="11 12">
    <name type="scientific">Virgibacillus tibetensis</name>
    <dbReference type="NCBI Taxonomy" id="3042313"/>
    <lineage>
        <taxon>Bacteria</taxon>
        <taxon>Bacillati</taxon>
        <taxon>Bacillota</taxon>
        <taxon>Bacilli</taxon>
        <taxon>Bacillales</taxon>
        <taxon>Bacillaceae</taxon>
        <taxon>Virgibacillus</taxon>
    </lineage>
</organism>
<evidence type="ECO:0000256" key="5">
    <source>
        <dbReference type="ARBA" id="ARBA00022741"/>
    </source>
</evidence>
<evidence type="ECO:0000256" key="6">
    <source>
        <dbReference type="ARBA" id="ARBA00022777"/>
    </source>
</evidence>
<evidence type="ECO:0000256" key="2">
    <source>
        <dbReference type="ARBA" id="ARBA00012438"/>
    </source>
</evidence>
<comment type="caution">
    <text evidence="11">The sequence shown here is derived from an EMBL/GenBank/DDBJ whole genome shotgun (WGS) entry which is preliminary data.</text>
</comment>
<dbReference type="PROSITE" id="PS50011">
    <property type="entry name" value="PROTEIN_KINASE_DOM"/>
    <property type="match status" value="1"/>
</dbReference>
<dbReference type="Pfam" id="PF01590">
    <property type="entry name" value="GAF"/>
    <property type="match status" value="1"/>
</dbReference>
<dbReference type="SMART" id="SM00387">
    <property type="entry name" value="HATPase_c"/>
    <property type="match status" value="1"/>
</dbReference>
<dbReference type="InterPro" id="IPR003594">
    <property type="entry name" value="HATPase_dom"/>
</dbReference>
<dbReference type="GO" id="GO:0016301">
    <property type="term" value="F:kinase activity"/>
    <property type="evidence" value="ECO:0007669"/>
    <property type="project" value="UniProtKB-KW"/>
</dbReference>
<dbReference type="SUPFAM" id="SSF55781">
    <property type="entry name" value="GAF domain-like"/>
    <property type="match status" value="1"/>
</dbReference>
<dbReference type="Gene3D" id="3.40.50.300">
    <property type="entry name" value="P-loop containing nucleotide triphosphate hydrolases"/>
    <property type="match status" value="1"/>
</dbReference>
<dbReference type="EMBL" id="JARZFX010000002">
    <property type="protein sequence ID" value="MEC5423105.1"/>
    <property type="molecule type" value="Genomic_DNA"/>
</dbReference>
<protein>
    <recommendedName>
        <fullName evidence="2">histidine kinase</fullName>
        <ecNumber evidence="2">2.7.13.3</ecNumber>
    </recommendedName>
</protein>
<dbReference type="Pfam" id="PF00069">
    <property type="entry name" value="Pkinase"/>
    <property type="match status" value="1"/>
</dbReference>
<dbReference type="InterPro" id="IPR053159">
    <property type="entry name" value="Hybrid_Histidine_Kinase"/>
</dbReference>
<dbReference type="InterPro" id="IPR000719">
    <property type="entry name" value="Prot_kinase_dom"/>
</dbReference>
<sequence length="1726" mass="198027">MLELPGYRIVDKLIDNKAWTLYKAFSMKDQIVVAIKVVNSETINPLANAEIIHDFHVSKSLAFDYVLQPVKLERYGGKICIVTELFYGSSLEEWISISSSNLKEFLKIAIRITNGVALLHGAHIVHKFLQPQNILLNLKTDEVKLTGFNQSTKLSSETQHPNESPYQLKERVAYMSPEQTGRMNRALDYRTDLYALGVIFYEMITGKLPFHADHPAEMIHAHLAKVPVHPSEVNKEIPATISNIIMTLLEKMPESRYQSAFGLKGDLEKCLYQLNHIGIISGIKLREEDRATMYERPSKLYGRESAVNQLLDGFHRVRNGRIELLLVHGPSGIGKTALVNELHKPLVREKGYFISGKFVQLQKEIPYAPIIHAFQGLLRQILSEGSVSVQRWGAIINQELDSYTSVIANFIPELKWLIGPQVEVPELPPQGVHNRFRQAIRQLFGVFAKAKHPLVLFIDDLQWADDATLDLIYHLLNNPESQHLLIIGAYRDNEVHVGHPFEMMLRRMKEGDMRVIQIPVEHLHYNHLSEWIDETFSIRHDDAVFLRELVYRITQGNPFFIVQVFQSFYDEGVIVLQADEGKWTVNVEALKQIQMSDTIIDFLLKRIKRLPKETNEIVQLASCFGNRFDIKLLAAIAGESYEKVAEKLWEGLEKGLVLPLDSSYKWIYPEENMSLLNERPPGYLFLHDKVQQAFYMSLSKKEREENHLKIGLELLDHYDDDQIAEHIFDIVNHLNHSRTHLNKQKTLELVEWNWMAGERAKNRAATESALHFFNVGRELLPENKWAPEHYDTTFKVMLGLGESQYLNQLFEAAEATFNEALSNAQLNQDKLRVYNLKITLYTHIHQVEKATDAGLDGLRLYNWNFKRNPNRLDVAKEYVKTKVVLSRKKNVDLLDLPAVDDKETRLMMRTLINTNAPTYHVNQNLATILMLRALRLTLNYGDMDVTALVFNNYALTMSAGFNDYNASYKFGRLAIEHTDKFQDNSLKARAYFVFGSFINHWKKHIHYNLDYLQLSQQLCIESGNLHLAGANGMFIGLVKFIKGDNLNDVKTEIERQFNFAKRNEYTLSNDFLRELTDWIDVLSIKNAEVNWEFAEITDDPSAVIIHETIRLQMTYLLQNDEQAMKIMKKLDELVDDTLFLISAPDYYFYHSLWLVRLILKGSLPKRQVKAKLAKKLAKLKKWANHSPSNYMHKYLLIKGELARVNGKSEEAIFLYNRSITLAEKNGYLQDAALANTCAAYYYIDKNLHKSARAYLVDAYLKYSKWGAERLVYDLFQKHSDLIKETNRETVASMQFEQESLDINAIFEATGVISDEVILKQLLKKLMQIVVINAGAERAYLLLNKDEELHLAATNHMNEEIKLYEQPEQLKGKMKFPETLINYVVNTKEAVVLGEASQEGQFTDDSYIARQNSKSILCLPIMYQQGLTGILYLENSQATHVFTKERIALLTLLASQAAIAIENAYLYENLEAKVAERTKSLNKANQNLALANSSLAQSDELRRQMLSNISHDLRSPISTIRGYVDAILEGVVDGPEQQWNYMQVIKRRLTLLNSLVQDLFDLAQLESGHVTFAKDIVPVDQLFKHLCNQFELEVKQAGLDYQWIIPTYTSEDYPLVEVDVRRIEQVMNNLVSNAIKHTEKGEIRVKLSLEKLGEAIITVEDQGSGILSADIPYVFERFYTKTSSIKEHGHGLGLAISKQIIELHKGDIWVDSEEGAGAKFSFSIKTF</sequence>
<evidence type="ECO:0000256" key="8">
    <source>
        <dbReference type="ARBA" id="ARBA00023012"/>
    </source>
</evidence>
<dbReference type="PANTHER" id="PTHR43642:SF1">
    <property type="entry name" value="HYBRID SIGNAL TRANSDUCTION HISTIDINE KINASE G"/>
    <property type="match status" value="1"/>
</dbReference>
<proteinExistence type="predicted"/>
<feature type="domain" description="Protein kinase" evidence="9">
    <location>
        <begin position="7"/>
        <end position="279"/>
    </location>
</feature>